<dbReference type="InterPro" id="IPR029063">
    <property type="entry name" value="SAM-dependent_MTases_sf"/>
</dbReference>
<gene>
    <name evidence="6" type="ORF">LCGC14_1766400</name>
</gene>
<keyword evidence="2" id="KW-0808">Transferase</keyword>
<organism evidence="6">
    <name type="scientific">marine sediment metagenome</name>
    <dbReference type="NCBI Taxonomy" id="412755"/>
    <lineage>
        <taxon>unclassified sequences</taxon>
        <taxon>metagenomes</taxon>
        <taxon>ecological metagenomes</taxon>
    </lineage>
</organism>
<evidence type="ECO:0000256" key="2">
    <source>
        <dbReference type="ARBA" id="ARBA00022679"/>
    </source>
</evidence>
<keyword evidence="1" id="KW-0489">Methyltransferase</keyword>
<dbReference type="AlphaFoldDB" id="A0A0F9JED9"/>
<name>A0A0F9JED9_9ZZZZ</name>
<dbReference type="InterPro" id="IPR020598">
    <property type="entry name" value="rRNA_Ade_methylase_Trfase_N"/>
</dbReference>
<feature type="domain" description="Ribosomal RNA adenine methylase transferase N-terminal" evidence="5">
    <location>
        <begin position="1"/>
        <end position="142"/>
    </location>
</feature>
<dbReference type="EMBL" id="LAZR01016504">
    <property type="protein sequence ID" value="KKM04226.1"/>
    <property type="molecule type" value="Genomic_DNA"/>
</dbReference>
<accession>A0A0F9JED9</accession>
<feature type="non-terminal residue" evidence="6">
    <location>
        <position position="1"/>
    </location>
</feature>
<dbReference type="InterPro" id="IPR001737">
    <property type="entry name" value="KsgA/Erm"/>
</dbReference>
<dbReference type="SMART" id="SM00650">
    <property type="entry name" value="rADc"/>
    <property type="match status" value="1"/>
</dbReference>
<evidence type="ECO:0000313" key="6">
    <source>
        <dbReference type="EMBL" id="KKM04226.1"/>
    </source>
</evidence>
<proteinExistence type="predicted"/>
<keyword evidence="4" id="KW-0694">RNA-binding</keyword>
<reference evidence="6" key="1">
    <citation type="journal article" date="2015" name="Nature">
        <title>Complex archaea that bridge the gap between prokaryotes and eukaryotes.</title>
        <authorList>
            <person name="Spang A."/>
            <person name="Saw J.H."/>
            <person name="Jorgensen S.L."/>
            <person name="Zaremba-Niedzwiedzka K."/>
            <person name="Martijn J."/>
            <person name="Lind A.E."/>
            <person name="van Eijk R."/>
            <person name="Schleper C."/>
            <person name="Guy L."/>
            <person name="Ettema T.J."/>
        </authorList>
    </citation>
    <scope>NUCLEOTIDE SEQUENCE</scope>
</reference>
<dbReference type="Pfam" id="PF00398">
    <property type="entry name" value="RrnaAD"/>
    <property type="match status" value="1"/>
</dbReference>
<dbReference type="Gene3D" id="3.40.50.150">
    <property type="entry name" value="Vaccinia Virus protein VP39"/>
    <property type="match status" value="1"/>
</dbReference>
<evidence type="ECO:0000256" key="4">
    <source>
        <dbReference type="ARBA" id="ARBA00022884"/>
    </source>
</evidence>
<dbReference type="GO" id="GO:0000179">
    <property type="term" value="F:rRNA (adenine-N6,N6-)-dimethyltransferase activity"/>
    <property type="evidence" value="ECO:0007669"/>
    <property type="project" value="InterPro"/>
</dbReference>
<evidence type="ECO:0000256" key="1">
    <source>
        <dbReference type="ARBA" id="ARBA00022603"/>
    </source>
</evidence>
<sequence>IGTGRGILIPFLCKNAKKVTSFETDKKLYHDAKIHYTTSNLKLKLGDGFKSKENFTVFVSNLPYSKSRDAIEWLIQNKFSRAVIMVQKEFAEKLQTKSKKRKAISILAQYAFDIESVIKVDKSNFIPQPKVDSVVLKLKSKNIVSKELIKTVNKLFSYRRKTLQNILKQFGQRSDSTKRLDELDGDEIIKIAKQIIK</sequence>
<dbReference type="GO" id="GO:0003723">
    <property type="term" value="F:RNA binding"/>
    <property type="evidence" value="ECO:0007669"/>
    <property type="project" value="UniProtKB-KW"/>
</dbReference>
<comment type="caution">
    <text evidence="6">The sequence shown here is derived from an EMBL/GenBank/DDBJ whole genome shotgun (WGS) entry which is preliminary data.</text>
</comment>
<dbReference type="PANTHER" id="PTHR11727:SF7">
    <property type="entry name" value="DIMETHYLADENOSINE TRANSFERASE-RELATED"/>
    <property type="match status" value="1"/>
</dbReference>
<evidence type="ECO:0000256" key="3">
    <source>
        <dbReference type="ARBA" id="ARBA00022691"/>
    </source>
</evidence>
<dbReference type="SUPFAM" id="SSF53335">
    <property type="entry name" value="S-adenosyl-L-methionine-dependent methyltransferases"/>
    <property type="match status" value="1"/>
</dbReference>
<keyword evidence="3" id="KW-0949">S-adenosyl-L-methionine</keyword>
<protein>
    <recommendedName>
        <fullName evidence="5">Ribosomal RNA adenine methylase transferase N-terminal domain-containing protein</fullName>
    </recommendedName>
</protein>
<dbReference type="PANTHER" id="PTHR11727">
    <property type="entry name" value="DIMETHYLADENOSINE TRANSFERASE"/>
    <property type="match status" value="1"/>
</dbReference>
<evidence type="ECO:0000259" key="5">
    <source>
        <dbReference type="SMART" id="SM00650"/>
    </source>
</evidence>
<dbReference type="PROSITE" id="PS51689">
    <property type="entry name" value="SAM_RNA_A_N6_MT"/>
    <property type="match status" value="1"/>
</dbReference>